<comment type="catalytic activity">
    <reaction evidence="23">
        <text>1-O-hexadecyl-2-acetyl-sn-glycerol + H2O = 1-O-hexadecyl-sn-glycerol + acetate + H(+)</text>
        <dbReference type="Rhea" id="RHEA:38563"/>
        <dbReference type="ChEBI" id="CHEBI:15377"/>
        <dbReference type="ChEBI" id="CHEBI:15378"/>
        <dbReference type="ChEBI" id="CHEBI:30089"/>
        <dbReference type="ChEBI" id="CHEBI:34115"/>
        <dbReference type="ChEBI" id="CHEBI:75936"/>
    </reaction>
    <physiologicalReaction direction="left-to-right" evidence="23">
        <dbReference type="Rhea" id="RHEA:38564"/>
    </physiologicalReaction>
</comment>
<feature type="region of interest" description="Disordered" evidence="41">
    <location>
        <begin position="594"/>
        <end position="634"/>
    </location>
</feature>
<proteinExistence type="inferred from homology"/>
<gene>
    <name evidence="44" type="ORF">LSH36_202g05000</name>
</gene>
<feature type="compositionally biased region" description="Polar residues" evidence="41">
    <location>
        <begin position="508"/>
        <end position="519"/>
    </location>
</feature>
<evidence type="ECO:0000256" key="19">
    <source>
        <dbReference type="ARBA" id="ARBA00023098"/>
    </source>
</evidence>
<evidence type="ECO:0000256" key="13">
    <source>
        <dbReference type="ARBA" id="ARBA00022475"/>
    </source>
</evidence>
<dbReference type="EC" id="3.1.1.23" evidence="11"/>
<comment type="catalytic activity">
    <reaction evidence="1">
        <text>a triacylglycerol + H2O = a diacylglycerol + a fatty acid + H(+)</text>
        <dbReference type="Rhea" id="RHEA:12044"/>
        <dbReference type="ChEBI" id="CHEBI:15377"/>
        <dbReference type="ChEBI" id="CHEBI:15378"/>
        <dbReference type="ChEBI" id="CHEBI:17855"/>
        <dbReference type="ChEBI" id="CHEBI:18035"/>
        <dbReference type="ChEBI" id="CHEBI:28868"/>
        <dbReference type="EC" id="3.1.1.79"/>
    </reaction>
</comment>
<comment type="catalytic activity">
    <reaction evidence="34">
        <text>1,2-di-(9Z-octadecenoyl)-glycerol + H2O = (9Z-octadecenoyl)-glycerol + (9Z)-octadecenoate + H(+)</text>
        <dbReference type="Rhea" id="RHEA:38455"/>
        <dbReference type="ChEBI" id="CHEBI:15377"/>
        <dbReference type="ChEBI" id="CHEBI:15378"/>
        <dbReference type="ChEBI" id="CHEBI:30823"/>
        <dbReference type="ChEBI" id="CHEBI:52323"/>
        <dbReference type="ChEBI" id="CHEBI:75937"/>
    </reaction>
    <physiologicalReaction direction="left-to-right" evidence="34">
        <dbReference type="Rhea" id="RHEA:38456"/>
    </physiologicalReaction>
</comment>
<feature type="compositionally biased region" description="Polar residues" evidence="41">
    <location>
        <begin position="602"/>
        <end position="634"/>
    </location>
</feature>
<dbReference type="GO" id="GO:0005811">
    <property type="term" value="C:lipid droplet"/>
    <property type="evidence" value="ECO:0007669"/>
    <property type="project" value="UniProtKB-SubCell"/>
</dbReference>
<dbReference type="EC" id="3.1.1.79" evidence="10"/>
<comment type="catalytic activity">
    <reaction evidence="29">
        <text>2-(5Z,8Z,11Z,14Z-eicosatetraenoyl)-glycerol + H2O = glycerol + (5Z,8Z,11Z,14Z)-eicosatetraenoate + H(+)</text>
        <dbReference type="Rhea" id="RHEA:26132"/>
        <dbReference type="ChEBI" id="CHEBI:15377"/>
        <dbReference type="ChEBI" id="CHEBI:15378"/>
        <dbReference type="ChEBI" id="CHEBI:17754"/>
        <dbReference type="ChEBI" id="CHEBI:32395"/>
        <dbReference type="ChEBI" id="CHEBI:52392"/>
    </reaction>
    <physiologicalReaction direction="left-to-right" evidence="29">
        <dbReference type="Rhea" id="RHEA:26133"/>
    </physiologicalReaction>
</comment>
<comment type="catalytic activity">
    <reaction evidence="27">
        <text>1-(9Z-octadecenoyl)-glycerol + H2O = glycerol + (9Z)-octadecenoate + H(+)</text>
        <dbReference type="Rhea" id="RHEA:38487"/>
        <dbReference type="ChEBI" id="CHEBI:15377"/>
        <dbReference type="ChEBI" id="CHEBI:15378"/>
        <dbReference type="ChEBI" id="CHEBI:17754"/>
        <dbReference type="ChEBI" id="CHEBI:30823"/>
        <dbReference type="ChEBI" id="CHEBI:75342"/>
    </reaction>
    <physiologicalReaction direction="left-to-right" evidence="27">
        <dbReference type="Rhea" id="RHEA:38488"/>
    </physiologicalReaction>
</comment>
<evidence type="ECO:0000256" key="39">
    <source>
        <dbReference type="ARBA" id="ARBA00049461"/>
    </source>
</evidence>
<evidence type="ECO:0000256" key="9">
    <source>
        <dbReference type="ARBA" id="ARBA00010515"/>
    </source>
</evidence>
<dbReference type="InterPro" id="IPR002168">
    <property type="entry name" value="Lipase_GDXG_HIS_AS"/>
</dbReference>
<evidence type="ECO:0000256" key="7">
    <source>
        <dbReference type="ARBA" id="ARBA00004879"/>
    </source>
</evidence>
<feature type="domain" description="Alpha/beta hydrolase fold-3" evidence="43">
    <location>
        <begin position="358"/>
        <end position="500"/>
    </location>
</feature>
<evidence type="ECO:0000256" key="8">
    <source>
        <dbReference type="ARBA" id="ARBA00005189"/>
    </source>
</evidence>
<comment type="similarity">
    <text evidence="9">Belongs to the 'GDXG' lipolytic enzyme family.</text>
</comment>
<evidence type="ECO:0000256" key="31">
    <source>
        <dbReference type="ARBA" id="ARBA00047674"/>
    </source>
</evidence>
<dbReference type="Pfam" id="PF06350">
    <property type="entry name" value="HSL_N"/>
    <property type="match status" value="1"/>
</dbReference>
<name>A0AAD9N4K8_9ANNE</name>
<evidence type="ECO:0000256" key="22">
    <source>
        <dbReference type="ARBA" id="ARBA00023221"/>
    </source>
</evidence>
<evidence type="ECO:0000256" key="5">
    <source>
        <dbReference type="ARBA" id="ARBA00004502"/>
    </source>
</evidence>
<keyword evidence="45" id="KW-1185">Reference proteome</keyword>
<evidence type="ECO:0000259" key="43">
    <source>
        <dbReference type="Pfam" id="PF07859"/>
    </source>
</evidence>
<keyword evidence="22" id="KW-0753">Steroid metabolism</keyword>
<keyword evidence="18" id="KW-0442">Lipid degradation</keyword>
<dbReference type="Pfam" id="PF07859">
    <property type="entry name" value="Abhydrolase_3"/>
    <property type="match status" value="2"/>
</dbReference>
<dbReference type="GO" id="GO:0008203">
    <property type="term" value="P:cholesterol metabolic process"/>
    <property type="evidence" value="ECO:0007669"/>
    <property type="project" value="UniProtKB-KW"/>
</dbReference>
<feature type="compositionally biased region" description="Acidic residues" evidence="41">
    <location>
        <begin position="565"/>
        <end position="575"/>
    </location>
</feature>
<dbReference type="EMBL" id="JAODUP010000202">
    <property type="protein sequence ID" value="KAK2156907.1"/>
    <property type="molecule type" value="Genomic_DNA"/>
</dbReference>
<reference evidence="44" key="1">
    <citation type="journal article" date="2023" name="Mol. Biol. Evol.">
        <title>Third-Generation Sequencing Reveals the Adaptive Role of the Epigenome in Three Deep-Sea Polychaetes.</title>
        <authorList>
            <person name="Perez M."/>
            <person name="Aroh O."/>
            <person name="Sun Y."/>
            <person name="Lan Y."/>
            <person name="Juniper S.K."/>
            <person name="Young C.R."/>
            <person name="Angers B."/>
            <person name="Qian P.Y."/>
        </authorList>
    </citation>
    <scope>NUCLEOTIDE SEQUENCE</scope>
    <source>
        <strain evidence="44">P08H-3</strain>
    </source>
</reference>
<dbReference type="GO" id="GO:0004806">
    <property type="term" value="F:triacylglycerol lipase activity"/>
    <property type="evidence" value="ECO:0007669"/>
    <property type="project" value="TreeGrafter"/>
</dbReference>
<evidence type="ECO:0000256" key="23">
    <source>
        <dbReference type="ARBA" id="ARBA00023406"/>
    </source>
</evidence>
<evidence type="ECO:0000256" key="26">
    <source>
        <dbReference type="ARBA" id="ARBA00046695"/>
    </source>
</evidence>
<dbReference type="AlphaFoldDB" id="A0AAD9N4K8"/>
<evidence type="ECO:0000256" key="40">
    <source>
        <dbReference type="ARBA" id="ARBA00049519"/>
    </source>
</evidence>
<protein>
    <recommendedName>
        <fullName evidence="12">Hormone-sensitive lipase</fullName>
        <ecNumber evidence="11">3.1.1.23</ecNumber>
        <ecNumber evidence="10">3.1.1.79</ecNumber>
    </recommendedName>
    <alternativeName>
        <fullName evidence="25">Monoacylglycerol lipase LIPE</fullName>
    </alternativeName>
    <alternativeName>
        <fullName evidence="24">Retinyl ester hydrolase</fullName>
    </alternativeName>
</protein>
<comment type="catalytic activity">
    <reaction evidence="28">
        <text>1,2-di-(9Z-octadecenoyl)-glycerol + H2O = 2-(9Z-octadecenoyl)-glycerol + (9Z)-octadecenoate + H(+)</text>
        <dbReference type="Rhea" id="RHEA:38659"/>
        <dbReference type="ChEBI" id="CHEBI:15377"/>
        <dbReference type="ChEBI" id="CHEBI:15378"/>
        <dbReference type="ChEBI" id="CHEBI:30823"/>
        <dbReference type="ChEBI" id="CHEBI:52323"/>
        <dbReference type="ChEBI" id="CHEBI:73990"/>
    </reaction>
    <physiologicalReaction direction="left-to-right" evidence="28">
        <dbReference type="Rhea" id="RHEA:38660"/>
    </physiologicalReaction>
</comment>
<evidence type="ECO:0000256" key="6">
    <source>
        <dbReference type="ARBA" id="ARBA00004514"/>
    </source>
</evidence>
<evidence type="ECO:0000256" key="12">
    <source>
        <dbReference type="ARBA" id="ARBA00015845"/>
    </source>
</evidence>
<evidence type="ECO:0000256" key="2">
    <source>
        <dbReference type="ARBA" id="ARBA00001613"/>
    </source>
</evidence>
<comment type="catalytic activity">
    <reaction evidence="2">
        <text>Hydrolyzes glycerol monoesters of long-chain fatty acids.</text>
        <dbReference type="EC" id="3.1.1.23"/>
    </reaction>
</comment>
<dbReference type="PANTHER" id="PTHR23025">
    <property type="entry name" value="TRIACYLGLYCEROL LIPASE"/>
    <property type="match status" value="1"/>
</dbReference>
<comment type="pathway">
    <text evidence="8">Lipid metabolism.</text>
</comment>
<evidence type="ECO:0000256" key="17">
    <source>
        <dbReference type="ARBA" id="ARBA00022801"/>
    </source>
</evidence>
<dbReference type="Proteomes" id="UP001208570">
    <property type="component" value="Unassembled WGS sequence"/>
</dbReference>
<dbReference type="GO" id="GO:0004771">
    <property type="term" value="F:sterol ester esterase activity"/>
    <property type="evidence" value="ECO:0007669"/>
    <property type="project" value="TreeGrafter"/>
</dbReference>
<evidence type="ECO:0000256" key="21">
    <source>
        <dbReference type="ARBA" id="ARBA00023166"/>
    </source>
</evidence>
<evidence type="ECO:0000256" key="20">
    <source>
        <dbReference type="ARBA" id="ARBA00023136"/>
    </source>
</evidence>
<evidence type="ECO:0000259" key="42">
    <source>
        <dbReference type="Pfam" id="PF06350"/>
    </source>
</evidence>
<evidence type="ECO:0000256" key="15">
    <source>
        <dbReference type="ARBA" id="ARBA00022548"/>
    </source>
</evidence>
<feature type="compositionally biased region" description="Basic and acidic residues" evidence="41">
    <location>
        <begin position="555"/>
        <end position="564"/>
    </location>
</feature>
<evidence type="ECO:0000256" key="24">
    <source>
        <dbReference type="ARBA" id="ARBA00030031"/>
    </source>
</evidence>
<dbReference type="SUPFAM" id="SSF53474">
    <property type="entry name" value="alpha/beta-Hydrolases"/>
    <property type="match status" value="1"/>
</dbReference>
<evidence type="ECO:0000256" key="30">
    <source>
        <dbReference type="ARBA" id="ARBA00047653"/>
    </source>
</evidence>
<evidence type="ECO:0000313" key="45">
    <source>
        <dbReference type="Proteomes" id="UP001208570"/>
    </source>
</evidence>
<dbReference type="InterPro" id="IPR010468">
    <property type="entry name" value="HSL_N"/>
</dbReference>
<evidence type="ECO:0000256" key="4">
    <source>
        <dbReference type="ARBA" id="ARBA00004345"/>
    </source>
</evidence>
<keyword evidence="19" id="KW-0443">Lipid metabolism</keyword>
<comment type="subcellular location">
    <subcellularLocation>
        <location evidence="3">Cell membrane</location>
    </subcellularLocation>
    <subcellularLocation>
        <location evidence="6">Cytoplasm</location>
        <location evidence="6">Cytosol</location>
    </subcellularLocation>
    <subcellularLocation>
        <location evidence="5">Lipid droplet</location>
    </subcellularLocation>
    <subcellularLocation>
        <location evidence="4">Membrane</location>
        <location evidence="4">Caveola</location>
    </subcellularLocation>
</comment>
<comment type="catalytic activity">
    <reaction evidence="36">
        <text>2,3-di-(9Z)-octadecenoyl-sn-glycerol + H2O = 2-(9Z-octadecenoyl)-glycerol + (9Z)-octadecenoate + H(+)</text>
        <dbReference type="Rhea" id="RHEA:38383"/>
        <dbReference type="ChEBI" id="CHEBI:15377"/>
        <dbReference type="ChEBI" id="CHEBI:15378"/>
        <dbReference type="ChEBI" id="CHEBI:30823"/>
        <dbReference type="ChEBI" id="CHEBI:73990"/>
        <dbReference type="ChEBI" id="CHEBI:75824"/>
    </reaction>
    <physiologicalReaction direction="left-to-right" evidence="36">
        <dbReference type="Rhea" id="RHEA:38384"/>
    </physiologicalReaction>
</comment>
<evidence type="ECO:0000256" key="11">
    <source>
        <dbReference type="ARBA" id="ARBA00013254"/>
    </source>
</evidence>
<dbReference type="GO" id="GO:0019433">
    <property type="term" value="P:triglyceride catabolic process"/>
    <property type="evidence" value="ECO:0007669"/>
    <property type="project" value="TreeGrafter"/>
</dbReference>
<keyword evidence="14" id="KW-0963">Cytoplasm</keyword>
<evidence type="ECO:0000256" key="34">
    <source>
        <dbReference type="ARBA" id="ARBA00048674"/>
    </source>
</evidence>
<dbReference type="GO" id="GO:0005901">
    <property type="term" value="C:caveola"/>
    <property type="evidence" value="ECO:0007669"/>
    <property type="project" value="UniProtKB-SubCell"/>
</dbReference>
<comment type="catalytic activity">
    <reaction evidence="40">
        <text>1,2-di-(9Z-octadecenoyl)-sn-glycerol + H2O = (9Z-octadecenoyl)-glycerol + (9Z)-octadecenoate + H(+)</text>
        <dbReference type="Rhea" id="RHEA:39935"/>
        <dbReference type="ChEBI" id="CHEBI:15377"/>
        <dbReference type="ChEBI" id="CHEBI:15378"/>
        <dbReference type="ChEBI" id="CHEBI:30823"/>
        <dbReference type="ChEBI" id="CHEBI:52333"/>
        <dbReference type="ChEBI" id="CHEBI:75937"/>
    </reaction>
    <physiologicalReaction direction="left-to-right" evidence="40">
        <dbReference type="Rhea" id="RHEA:39936"/>
    </physiologicalReaction>
</comment>
<sequence>MASPGDIWQARIQKDNQYRRELSTLCKELRAAAISNLEYFQDLKGVNNERFYVCFVHLYEHLDCGIEPALDEFIKFLHLYDFDPSLPANGYRSIILVVHKCCLKILQLVRYIGVNRESFLFRGTHYSKELDAYVSTLGQLRACLYYIERLQHYCNDGELIPDEDSLSPEQYQLAEQMMMEVESLSQETFYGRCLGFQFCSSMVKTLTTINLVLASFGDGYDQESSIMKFTSSLMGGSRYFLDPELRAQQVVNVTRNGDITFCKAFWGLAENELMHSLPLIVCPPVAIDKVIVLEPEAFDIPLADNSDVIHINPPCAHSGPGSVYTRLLSFEMREGQEYWKPLKKSGGTKMYPPSSSLIIQIHGGGFVAQSSASHQTYLRHWVKDLHVPVFCIDYSLAPEEPFPRQLEEVFFAYCWALKHCHLLGSTGEKICMVGDSAGANLCVASTMRASSCGLTVPDGILSIYGSLLIRYTPSPSRMLALMDPLLPIGILSKCIAAYAGIKLLTNPGSPEQTSTSSQVEKSHDKPSNLNSGTNKVDYEVELKSENLAADIREAMTDEDSKQMDEEQASPDDSDDFHELEDLALGLRCSLPDDRVDAAGNERGSQQELSDSSRNTTISSNKGHKYNSSIDSGYQGSTKGGLQAKLDICSGESSADESVIQSNSTSPISEISKCKESDTMSKVQTNTCDANDDKLEASLEECSSDNTKHDRPNLNLNLNALHRRNRPSTLSRSPSSPIINSLHQKLHLKERLKIQSPVSPSSPFLGTDGILNATTPTYAKIRHFAQSPVQHFRHFPISRNPYMSPYLADPELLMGLCPVYFVVSHLDPLLDDSIQFAKKLRDLGKEVHIDCVEDLPHGFLNFILTSAEAKQASDICVTRIQEILRLDQLSDEEWEILDEGLEKGEVDDLLGDDDIVNIDIVHDSEIGSSVDVVEESQ</sequence>
<evidence type="ECO:0000256" key="38">
    <source>
        <dbReference type="ARBA" id="ARBA00049372"/>
    </source>
</evidence>
<keyword evidence="16" id="KW-0551">Lipid droplet</keyword>
<keyword evidence="20" id="KW-0472">Membrane</keyword>
<comment type="catalytic activity">
    <reaction evidence="32">
        <text>1,2,3-tri-(9Z-octadecenoyl)-glycerol + H2O = di-(9Z)-octadecenoylglycerol + (9Z)-octadecenoate + H(+)</text>
        <dbReference type="Rhea" id="RHEA:38575"/>
        <dbReference type="ChEBI" id="CHEBI:15377"/>
        <dbReference type="ChEBI" id="CHEBI:15378"/>
        <dbReference type="ChEBI" id="CHEBI:30823"/>
        <dbReference type="ChEBI" id="CHEBI:53753"/>
        <dbReference type="ChEBI" id="CHEBI:75945"/>
    </reaction>
    <physiologicalReaction direction="left-to-right" evidence="32">
        <dbReference type="Rhea" id="RHEA:38576"/>
    </physiologicalReaction>
</comment>
<evidence type="ECO:0000256" key="33">
    <source>
        <dbReference type="ARBA" id="ARBA00048657"/>
    </source>
</evidence>
<keyword evidence="15" id="KW-0153">Cholesterol metabolism</keyword>
<comment type="catalytic activity">
    <reaction evidence="33">
        <text>1,2-di-(9Z-octadecenoyl)-glycerol + (9Z)-octadecenoate + H(+) = 1,2,3-tri-(9Z-octadecenoyl)-glycerol + H2O</text>
        <dbReference type="Rhea" id="RHEA:38379"/>
        <dbReference type="ChEBI" id="CHEBI:15377"/>
        <dbReference type="ChEBI" id="CHEBI:15378"/>
        <dbReference type="ChEBI" id="CHEBI:30823"/>
        <dbReference type="ChEBI" id="CHEBI:52323"/>
        <dbReference type="ChEBI" id="CHEBI:53753"/>
    </reaction>
    <physiologicalReaction direction="right-to-left" evidence="33">
        <dbReference type="Rhea" id="RHEA:38381"/>
    </physiologicalReaction>
</comment>
<evidence type="ECO:0000256" key="36">
    <source>
        <dbReference type="ARBA" id="ARBA00049143"/>
    </source>
</evidence>
<comment type="subunit">
    <text evidence="26">Monomer and homodimer. Interacts with CAVIN1 in the adipocyte cytoplasm. Interacts with PLIN5.</text>
</comment>
<evidence type="ECO:0000256" key="28">
    <source>
        <dbReference type="ARBA" id="ARBA00047458"/>
    </source>
</evidence>
<evidence type="ECO:0000256" key="18">
    <source>
        <dbReference type="ARBA" id="ARBA00022963"/>
    </source>
</evidence>
<dbReference type="Gene3D" id="3.40.50.1820">
    <property type="entry name" value="alpha/beta hydrolase"/>
    <property type="match status" value="2"/>
</dbReference>
<dbReference type="InterPro" id="IPR029058">
    <property type="entry name" value="AB_hydrolase_fold"/>
</dbReference>
<evidence type="ECO:0000256" key="41">
    <source>
        <dbReference type="SAM" id="MobiDB-lite"/>
    </source>
</evidence>
<feature type="region of interest" description="Disordered" evidence="41">
    <location>
        <begin position="555"/>
        <end position="575"/>
    </location>
</feature>
<evidence type="ECO:0000256" key="32">
    <source>
        <dbReference type="ARBA" id="ARBA00048386"/>
    </source>
</evidence>
<evidence type="ECO:0000256" key="29">
    <source>
        <dbReference type="ARBA" id="ARBA00047476"/>
    </source>
</evidence>
<evidence type="ECO:0000256" key="16">
    <source>
        <dbReference type="ARBA" id="ARBA00022677"/>
    </source>
</evidence>
<comment type="catalytic activity">
    <reaction evidence="31">
        <text>a diacylglycerol + H2O = a monoacylglycerol + a fatty acid + H(+)</text>
        <dbReference type="Rhea" id="RHEA:32731"/>
        <dbReference type="ChEBI" id="CHEBI:15377"/>
        <dbReference type="ChEBI" id="CHEBI:15378"/>
        <dbReference type="ChEBI" id="CHEBI:17408"/>
        <dbReference type="ChEBI" id="CHEBI:18035"/>
        <dbReference type="ChEBI" id="CHEBI:28868"/>
        <dbReference type="EC" id="3.1.1.79"/>
    </reaction>
</comment>
<dbReference type="GO" id="GO:0047372">
    <property type="term" value="F:monoacylglycerol lipase activity"/>
    <property type="evidence" value="ECO:0007669"/>
    <property type="project" value="UniProtKB-EC"/>
</dbReference>
<keyword evidence="21" id="KW-1207">Sterol metabolism</keyword>
<dbReference type="InterPro" id="IPR013094">
    <property type="entry name" value="AB_hydrolase_3"/>
</dbReference>
<evidence type="ECO:0000256" key="14">
    <source>
        <dbReference type="ARBA" id="ARBA00022490"/>
    </source>
</evidence>
<feature type="domain" description="Hormone-sensitive lipase N-terminal" evidence="42">
    <location>
        <begin position="26"/>
        <end position="336"/>
    </location>
</feature>
<evidence type="ECO:0000256" key="37">
    <source>
        <dbReference type="ARBA" id="ARBA00049208"/>
    </source>
</evidence>
<comment type="catalytic activity">
    <reaction evidence="35">
        <text>all-trans-retinyl hexadecanoate + H2O = all-trans-retinol + hexadecanoate + H(+)</text>
        <dbReference type="Rhea" id="RHEA:13933"/>
        <dbReference type="ChEBI" id="CHEBI:7896"/>
        <dbReference type="ChEBI" id="CHEBI:15377"/>
        <dbReference type="ChEBI" id="CHEBI:15378"/>
        <dbReference type="ChEBI" id="CHEBI:17336"/>
        <dbReference type="ChEBI" id="CHEBI:17616"/>
    </reaction>
    <physiologicalReaction direction="left-to-right" evidence="35">
        <dbReference type="Rhea" id="RHEA:13934"/>
    </physiologicalReaction>
</comment>
<evidence type="ECO:0000256" key="3">
    <source>
        <dbReference type="ARBA" id="ARBA00004236"/>
    </source>
</evidence>
<accession>A0AAD9N4K8</accession>
<dbReference type="PROSITE" id="PS01173">
    <property type="entry name" value="LIPASE_GDXG_HIS"/>
    <property type="match status" value="1"/>
</dbReference>
<evidence type="ECO:0000256" key="1">
    <source>
        <dbReference type="ARBA" id="ARBA00000803"/>
    </source>
</evidence>
<comment type="pathway">
    <text evidence="7">Glycerolipid metabolism; triacylglycerol degradation.</text>
</comment>
<comment type="caution">
    <text evidence="44">The sequence shown here is derived from an EMBL/GenBank/DDBJ whole genome shotgun (WGS) entry which is preliminary data.</text>
</comment>
<dbReference type="GO" id="GO:0005829">
    <property type="term" value="C:cytosol"/>
    <property type="evidence" value="ECO:0007669"/>
    <property type="project" value="UniProtKB-SubCell"/>
</dbReference>
<evidence type="ECO:0000256" key="27">
    <source>
        <dbReference type="ARBA" id="ARBA00047438"/>
    </source>
</evidence>
<comment type="catalytic activity">
    <reaction evidence="38">
        <text>1,3-di-(9Z-octadecenoyl)-glycerol + H2O = 1-(9Z-octadecenoyl)-glycerol + (9Z)-octadecenoate + H(+)</text>
        <dbReference type="Rhea" id="RHEA:39939"/>
        <dbReference type="ChEBI" id="CHEBI:15377"/>
        <dbReference type="ChEBI" id="CHEBI:15378"/>
        <dbReference type="ChEBI" id="CHEBI:30823"/>
        <dbReference type="ChEBI" id="CHEBI:75342"/>
        <dbReference type="ChEBI" id="CHEBI:75735"/>
    </reaction>
    <physiologicalReaction direction="left-to-right" evidence="38">
        <dbReference type="Rhea" id="RHEA:39940"/>
    </physiologicalReaction>
</comment>
<comment type="catalytic activity">
    <reaction evidence="30">
        <text>cholesteryl (9Z-octadecenoate) + H2O = cholesterol + (9Z)-octadecenoate + H(+)</text>
        <dbReference type="Rhea" id="RHEA:33875"/>
        <dbReference type="ChEBI" id="CHEBI:15377"/>
        <dbReference type="ChEBI" id="CHEBI:15378"/>
        <dbReference type="ChEBI" id="CHEBI:16113"/>
        <dbReference type="ChEBI" id="CHEBI:30823"/>
        <dbReference type="ChEBI" id="CHEBI:46898"/>
    </reaction>
    <physiologicalReaction direction="left-to-right" evidence="30">
        <dbReference type="Rhea" id="RHEA:33876"/>
    </physiologicalReaction>
</comment>
<keyword evidence="13" id="KW-1003">Cell membrane</keyword>
<evidence type="ECO:0000313" key="44">
    <source>
        <dbReference type="EMBL" id="KAK2156907.1"/>
    </source>
</evidence>
<organism evidence="44 45">
    <name type="scientific">Paralvinella palmiformis</name>
    <dbReference type="NCBI Taxonomy" id="53620"/>
    <lineage>
        <taxon>Eukaryota</taxon>
        <taxon>Metazoa</taxon>
        <taxon>Spiralia</taxon>
        <taxon>Lophotrochozoa</taxon>
        <taxon>Annelida</taxon>
        <taxon>Polychaeta</taxon>
        <taxon>Sedentaria</taxon>
        <taxon>Canalipalpata</taxon>
        <taxon>Terebellida</taxon>
        <taxon>Terebelliformia</taxon>
        <taxon>Alvinellidae</taxon>
        <taxon>Paralvinella</taxon>
    </lineage>
</organism>
<evidence type="ECO:0000256" key="10">
    <source>
        <dbReference type="ARBA" id="ARBA00013088"/>
    </source>
</evidence>
<feature type="domain" description="Alpha/beta hydrolase fold-3" evidence="43">
    <location>
        <begin position="798"/>
        <end position="859"/>
    </location>
</feature>
<keyword evidence="17" id="KW-0378">Hydrolase</keyword>
<evidence type="ECO:0000256" key="35">
    <source>
        <dbReference type="ARBA" id="ARBA00049053"/>
    </source>
</evidence>
<dbReference type="PANTHER" id="PTHR23025:SF3">
    <property type="entry name" value="HORMONE-SENSITIVE LIPASE"/>
    <property type="match status" value="1"/>
</dbReference>
<evidence type="ECO:0000256" key="25">
    <source>
        <dbReference type="ARBA" id="ARBA00031112"/>
    </source>
</evidence>
<feature type="region of interest" description="Disordered" evidence="41">
    <location>
        <begin position="508"/>
        <end position="536"/>
    </location>
</feature>
<comment type="catalytic activity">
    <reaction evidence="37">
        <text>a monoacylglycerol + H2O = glycerol + a fatty acid + H(+)</text>
        <dbReference type="Rhea" id="RHEA:15245"/>
        <dbReference type="ChEBI" id="CHEBI:15377"/>
        <dbReference type="ChEBI" id="CHEBI:15378"/>
        <dbReference type="ChEBI" id="CHEBI:17408"/>
        <dbReference type="ChEBI" id="CHEBI:17754"/>
        <dbReference type="ChEBI" id="CHEBI:28868"/>
        <dbReference type="EC" id="3.1.1.79"/>
    </reaction>
</comment>
<comment type="catalytic activity">
    <reaction evidence="39">
        <text>2-(9Z-octadecenoyl)-glycerol + H2O = glycerol + (9Z)-octadecenoate + H(+)</text>
        <dbReference type="Rhea" id="RHEA:38491"/>
        <dbReference type="ChEBI" id="CHEBI:15377"/>
        <dbReference type="ChEBI" id="CHEBI:15378"/>
        <dbReference type="ChEBI" id="CHEBI:17754"/>
        <dbReference type="ChEBI" id="CHEBI:30823"/>
        <dbReference type="ChEBI" id="CHEBI:73990"/>
    </reaction>
    <physiologicalReaction direction="left-to-right" evidence="39">
        <dbReference type="Rhea" id="RHEA:38492"/>
    </physiologicalReaction>
</comment>